<evidence type="ECO:0000313" key="5">
    <source>
        <dbReference type="Proteomes" id="UP000236749"/>
    </source>
</evidence>
<evidence type="ECO:0000256" key="1">
    <source>
        <dbReference type="SAM" id="Coils"/>
    </source>
</evidence>
<dbReference type="Pfam" id="PF04383">
    <property type="entry name" value="KilA-N"/>
    <property type="match status" value="1"/>
</dbReference>
<gene>
    <name evidence="4" type="ORF">LBA_01142</name>
</gene>
<dbReference type="Proteomes" id="UP000236749">
    <property type="component" value="Segment"/>
</dbReference>
<dbReference type="PROSITE" id="PS51301">
    <property type="entry name" value="KILA_N"/>
    <property type="match status" value="1"/>
</dbReference>
<accession>L7Y032</accession>
<keyword evidence="1" id="KW-0175">Coiled coil</keyword>
<dbReference type="EMBL" id="JX885207">
    <property type="protein sequence ID" value="AGD93060.1"/>
    <property type="molecule type" value="Genomic_DNA"/>
</dbReference>
<dbReference type="InterPro" id="IPR036887">
    <property type="entry name" value="HTH_APSES_sf"/>
</dbReference>
<protein>
    <submittedName>
        <fullName evidence="4">Putative KilA-N domain-containing protein</fullName>
    </submittedName>
</protein>
<proteinExistence type="predicted"/>
<feature type="compositionally biased region" description="Basic residues" evidence="2">
    <location>
        <begin position="41"/>
        <end position="61"/>
    </location>
</feature>
<dbReference type="Pfam" id="PF12299">
    <property type="entry name" value="DUF3627"/>
    <property type="match status" value="1"/>
</dbReference>
<dbReference type="InterPro" id="IPR018004">
    <property type="entry name" value="KilA/APSES_HTH"/>
</dbReference>
<evidence type="ECO:0000256" key="2">
    <source>
        <dbReference type="SAM" id="MobiDB-lite"/>
    </source>
</evidence>
<dbReference type="SUPFAM" id="SSF54616">
    <property type="entry name" value="DNA-binding domain of Mlu1-box binding protein MBP1"/>
    <property type="match status" value="1"/>
</dbReference>
<name>L7Y032_9VIRU</name>
<dbReference type="InterPro" id="IPR022549">
    <property type="entry name" value="DUF3627"/>
</dbReference>
<evidence type="ECO:0000313" key="4">
    <source>
        <dbReference type="EMBL" id="AGD93060.1"/>
    </source>
</evidence>
<feature type="coiled-coil region" evidence="1">
    <location>
        <begin position="280"/>
        <end position="307"/>
    </location>
</feature>
<dbReference type="GO" id="GO:0003677">
    <property type="term" value="F:DNA binding"/>
    <property type="evidence" value="ECO:0007669"/>
    <property type="project" value="InterPro"/>
</dbReference>
<sequence>MSSKTKKFIKSKSKYSDRSDISSNSSEISDYELSDYEQRKVVRKSNKTKKTNNKPLKRSGSKRFIIESASSESEETDSTEDDVKSISNKKQYLKRKSSKKILDSESEEDMSDINISNESDNDKPKDNFENIIESKENDFRNIIFENINEKFAVGKFGDFEVIINRDNGYINATQLCKDCGERFSNWKRNDKSNELINALLKQLNSRAQNRVAENSRTQKRAAEKIDESKIIMEIKGGKLIKIRGTYVHPKLIINIASWCSTEYSLKVSDIMMEYHTKEAVEEKEKLLKKKDDKIDKLRNDIKRLMEQGNEVLGYAKDTNRKINVVVNERVPMSDKPKNEESFYIVKNNDKVKPGKSKTKKKIYGYKAIRITNKSKSSTMSKYYKDHPKGEIILKIKYTPNAKHLWNACKDKIYIEDENITPGNNAFCYFNLCDNYSERKLKKDIMKIHNNRLNHNDV</sequence>
<feature type="region of interest" description="Disordered" evidence="2">
    <location>
        <begin position="1"/>
        <end position="127"/>
    </location>
</feature>
<reference evidence="4 5" key="1">
    <citation type="journal article" date="2013" name="Clin. Infect. Dis.">
        <title>First isolation of Mimivirus in a patient with pneumonia.</title>
        <authorList>
            <person name="Saadi H."/>
            <person name="Pagnier I."/>
            <person name="Colson P."/>
            <person name="Cherif J.K."/>
            <person name="Beji M."/>
            <person name="Boughalmi M."/>
            <person name="Azza S."/>
            <person name="Armstrong N."/>
            <person name="Robert C."/>
            <person name="Fournous G."/>
            <person name="La Scola B."/>
            <person name="Raoult D."/>
        </authorList>
    </citation>
    <scope>NUCLEOTIDE SEQUENCE [LARGE SCALE GENOMIC DNA]</scope>
    <source>
        <strain evidence="4">LBA111</strain>
    </source>
</reference>
<dbReference type="SMART" id="SM01252">
    <property type="entry name" value="KilA-N"/>
    <property type="match status" value="1"/>
</dbReference>
<feature type="domain" description="KilA-N" evidence="3">
    <location>
        <begin position="150"/>
        <end position="274"/>
    </location>
</feature>
<organism evidence="4 5">
    <name type="scientific">Megavirus lba</name>
    <dbReference type="NCBI Taxonomy" id="1235314"/>
    <lineage>
        <taxon>Viruses</taxon>
        <taxon>Varidnaviria</taxon>
        <taxon>Bamfordvirae</taxon>
        <taxon>Nucleocytoviricota</taxon>
        <taxon>Megaviricetes</taxon>
        <taxon>Imitervirales</taxon>
        <taxon>Mimiviridae</taxon>
        <taxon>Megamimivirinae</taxon>
        <taxon>Megavirus</taxon>
        <taxon>Megavirus chilense</taxon>
    </lineage>
</organism>
<dbReference type="InterPro" id="IPR017880">
    <property type="entry name" value="KilA_N"/>
</dbReference>
<evidence type="ECO:0000259" key="3">
    <source>
        <dbReference type="PROSITE" id="PS51301"/>
    </source>
</evidence>
<feature type="compositionally biased region" description="Basic residues" evidence="2">
    <location>
        <begin position="1"/>
        <end position="13"/>
    </location>
</feature>